<reference evidence="9 12" key="1">
    <citation type="submission" date="2015-09" db="EMBL/GenBank/DDBJ databases">
        <authorList>
            <consortium name="Pathogen Informatics"/>
        </authorList>
    </citation>
    <scope>NUCLEOTIDE SEQUENCE [LARGE SCALE GENOMIC DNA]</scope>
    <source>
        <strain evidence="9 12">2789STDY5608840</strain>
    </source>
</reference>
<name>A0A174ICD3_9BACE</name>
<dbReference type="AlphaFoldDB" id="A0A174ICD3"/>
<evidence type="ECO:0000313" key="14">
    <source>
        <dbReference type="Proteomes" id="UP000440198"/>
    </source>
</evidence>
<keyword evidence="7" id="KW-0732">Signal</keyword>
<sequence>MQKRMRSFLVVAMLMLMLIATVNAQVTTSSIAGKVTAQKEPIIGATVVAIHEASGTRYGAITNVDGRFTMQGMRAGGPYKVEVSYVGYSTAVFNKINLQLGETYQLDIQLKESSELLDEVVVTGQKGVAASRTGAATSFSLKNIESVPTMSRSLNDITRLTPQATVNSNGAISFAGANNRYNSFQIDGAMNNDVFGLTSNGTNGGQASVEPVSLETIEQIQINIAPFDVRQSGFTGGGINAITKSGTNKFHGSAYFFGNTQALIGTTAGEMEEGQKRTKLDKQHDYQWGVTIGGPIIKDKLFFFANYEKTDKSYPTAYNVGDGSDFTLEETQRVLNILKDKTGGKYNADFDPKDIYTRSDKVGTKIDWNINDRNKFTARYSFVGAQRYNFSRSYSKLNASDVAFVFTNKTHSLTAELNSRIGDNMNNEARFSYVRVRDNREPQGDIFPAITVKKGASSMLLGTEYSSCANRLDQDIFTLSDNFSVLLGNHSLIFGTHNEMYQFENLFIQNLYGAYTFNSIDDLENGVVNNYYYGRSKVDVTGRDDWAPSFGAMQLGFYAQDTWNATNRFTLTYGIRMDIPIFLDTPTKNDTFNNTDIAKNYGVYTNRKLSSTPLWSPRLGFRWKLTDDGRALLRGGLGVFTGRIPFVWLSNSFSNTGMEFEKYSLYSNDIKKLGDAFYFNTDPKGQAEMLQNATASTTEVDVFSKDFKFAQNLRANLAFEYMLPGDVKMTLEGLYSKTLNDIYYRNLNYEMDGDATVGSTYPSLAFDNRPMFKKQNAGYTDIMLLDNTSKGYTYNVSLKLEKSFNFGLDVMAAYTYGESKSINSATSSVAYSNWRYNETTGNSNAPELSVSDYSIPHRIVASLSYGKEYAKRFKSTVSLVYTGQSGAPYNVTYYGDLNGDGSNGNDLVFIPTDEQIDAMQFKATAKLDADQQKADLKAFLGSAKYLKDHRGEYYERNSDRMSFEHHFDFRFLQDFKFRVAKETHTLQFSVDIMNVGNLLNRKWGLESYMSNNSYSPITYSKGGEFQYTQGDKYDPFKEISNISSRWRCQLGLRYIF</sequence>
<feature type="signal peptide" evidence="7">
    <location>
        <begin position="1"/>
        <end position="24"/>
    </location>
</feature>
<accession>A0A174ICD3</accession>
<keyword evidence="4" id="KW-0812">Transmembrane</keyword>
<keyword evidence="5" id="KW-0472">Membrane</keyword>
<dbReference type="GO" id="GO:0009279">
    <property type="term" value="C:cell outer membrane"/>
    <property type="evidence" value="ECO:0007669"/>
    <property type="project" value="UniProtKB-SubCell"/>
</dbReference>
<keyword evidence="14" id="KW-1185">Reference proteome</keyword>
<dbReference type="Pfam" id="PF13620">
    <property type="entry name" value="CarboxypepD_reg"/>
    <property type="match status" value="1"/>
</dbReference>
<feature type="domain" description="TonB-dependent transporter Oar-like beta-barrel" evidence="8">
    <location>
        <begin position="347"/>
        <end position="1001"/>
    </location>
</feature>
<keyword evidence="9" id="KW-0675">Receptor</keyword>
<protein>
    <submittedName>
        <fullName evidence="9 10">TonB-dependent receptor</fullName>
    </submittedName>
</protein>
<gene>
    <name evidence="9" type="primary">oar_2</name>
    <name evidence="9" type="ORF">ERS852397_02942</name>
    <name evidence="11" type="ORF">F2Z09_05755</name>
    <name evidence="10" type="ORF">F2Z22_04625</name>
</gene>
<dbReference type="InterPro" id="IPR036942">
    <property type="entry name" value="Beta-barrel_TonB_sf"/>
</dbReference>
<dbReference type="Proteomes" id="UP000421791">
    <property type="component" value="Unassembled WGS sequence"/>
</dbReference>
<comment type="subcellular location">
    <subcellularLocation>
        <location evidence="1">Cell outer membrane</location>
        <topology evidence="1">Multi-pass membrane protein</topology>
    </subcellularLocation>
</comment>
<evidence type="ECO:0000313" key="10">
    <source>
        <dbReference type="EMBL" id="KAA5232067.1"/>
    </source>
</evidence>
<evidence type="ECO:0000313" key="13">
    <source>
        <dbReference type="Proteomes" id="UP000421791"/>
    </source>
</evidence>
<keyword evidence="2" id="KW-0813">Transport</keyword>
<dbReference type="EMBL" id="CYZH01000018">
    <property type="protein sequence ID" value="CUO84863.1"/>
    <property type="molecule type" value="Genomic_DNA"/>
</dbReference>
<dbReference type="GO" id="GO:0015344">
    <property type="term" value="F:siderophore uptake transmembrane transporter activity"/>
    <property type="evidence" value="ECO:0007669"/>
    <property type="project" value="TreeGrafter"/>
</dbReference>
<dbReference type="Proteomes" id="UP000095517">
    <property type="component" value="Unassembled WGS sequence"/>
</dbReference>
<dbReference type="GO" id="GO:0044718">
    <property type="term" value="P:siderophore transmembrane transport"/>
    <property type="evidence" value="ECO:0007669"/>
    <property type="project" value="TreeGrafter"/>
</dbReference>
<dbReference type="Proteomes" id="UP000440198">
    <property type="component" value="Unassembled WGS sequence"/>
</dbReference>
<evidence type="ECO:0000259" key="8">
    <source>
        <dbReference type="Pfam" id="PF25183"/>
    </source>
</evidence>
<dbReference type="Gene3D" id="2.40.170.20">
    <property type="entry name" value="TonB-dependent receptor, beta-barrel domain"/>
    <property type="match status" value="1"/>
</dbReference>
<dbReference type="SUPFAM" id="SSF49464">
    <property type="entry name" value="Carboxypeptidase regulatory domain-like"/>
    <property type="match status" value="1"/>
</dbReference>
<dbReference type="STRING" id="338188.ERS852397_02942"/>
<evidence type="ECO:0000313" key="12">
    <source>
        <dbReference type="Proteomes" id="UP000095517"/>
    </source>
</evidence>
<feature type="chain" id="PRO_5044549921" evidence="7">
    <location>
        <begin position="25"/>
        <end position="1056"/>
    </location>
</feature>
<dbReference type="InterPro" id="IPR039426">
    <property type="entry name" value="TonB-dep_rcpt-like"/>
</dbReference>
<evidence type="ECO:0000313" key="9">
    <source>
        <dbReference type="EMBL" id="CUO84863.1"/>
    </source>
</evidence>
<keyword evidence="6" id="KW-0998">Cell outer membrane</keyword>
<evidence type="ECO:0000256" key="6">
    <source>
        <dbReference type="ARBA" id="ARBA00023237"/>
    </source>
</evidence>
<evidence type="ECO:0000256" key="7">
    <source>
        <dbReference type="SAM" id="SignalP"/>
    </source>
</evidence>
<dbReference type="PANTHER" id="PTHR30069">
    <property type="entry name" value="TONB-DEPENDENT OUTER MEMBRANE RECEPTOR"/>
    <property type="match status" value="1"/>
</dbReference>
<evidence type="ECO:0000256" key="2">
    <source>
        <dbReference type="ARBA" id="ARBA00022448"/>
    </source>
</evidence>
<evidence type="ECO:0000256" key="4">
    <source>
        <dbReference type="ARBA" id="ARBA00022692"/>
    </source>
</evidence>
<evidence type="ECO:0000256" key="1">
    <source>
        <dbReference type="ARBA" id="ARBA00004571"/>
    </source>
</evidence>
<reference evidence="13 14" key="2">
    <citation type="journal article" date="2019" name="Nat. Med.">
        <title>A library of human gut bacterial isolates paired with longitudinal multiomics data enables mechanistic microbiome research.</title>
        <authorList>
            <person name="Poyet M."/>
            <person name="Groussin M."/>
            <person name="Gibbons S.M."/>
            <person name="Avila-Pacheco J."/>
            <person name="Jiang X."/>
            <person name="Kearney S.M."/>
            <person name="Perrotta A.R."/>
            <person name="Berdy B."/>
            <person name="Zhao S."/>
            <person name="Lieberman T.D."/>
            <person name="Swanson P.K."/>
            <person name="Smith M."/>
            <person name="Roesemann S."/>
            <person name="Alexander J.E."/>
            <person name="Rich S.A."/>
            <person name="Livny J."/>
            <person name="Vlamakis H."/>
            <person name="Clish C."/>
            <person name="Bullock K."/>
            <person name="Deik A."/>
            <person name="Scott J."/>
            <person name="Pierce K.A."/>
            <person name="Xavier R.J."/>
            <person name="Alm E.J."/>
        </authorList>
    </citation>
    <scope>NUCLEOTIDE SEQUENCE [LARGE SCALE GENOMIC DNA]</scope>
    <source>
        <strain evidence="11 14">BIOML-A2</strain>
        <strain evidence="10 13">BIOML-A6</strain>
    </source>
</reference>
<dbReference type="SUPFAM" id="SSF56935">
    <property type="entry name" value="Porins"/>
    <property type="match status" value="1"/>
</dbReference>
<dbReference type="InterPro" id="IPR057601">
    <property type="entry name" value="Oar-like_b-barrel"/>
</dbReference>
<dbReference type="Pfam" id="PF25183">
    <property type="entry name" value="OMP_b-brl_4"/>
    <property type="match status" value="2"/>
</dbReference>
<dbReference type="EMBL" id="VWAG01000006">
    <property type="protein sequence ID" value="KAA5259039.1"/>
    <property type="molecule type" value="Genomic_DNA"/>
</dbReference>
<evidence type="ECO:0000256" key="5">
    <source>
        <dbReference type="ARBA" id="ARBA00023136"/>
    </source>
</evidence>
<keyword evidence="3" id="KW-1134">Transmembrane beta strand</keyword>
<feature type="domain" description="TonB-dependent transporter Oar-like beta-barrel" evidence="8">
    <location>
        <begin position="242"/>
        <end position="317"/>
    </location>
</feature>
<proteinExistence type="predicted"/>
<organism evidence="9 12">
    <name type="scientific">Bacteroides finegoldii</name>
    <dbReference type="NCBI Taxonomy" id="338188"/>
    <lineage>
        <taxon>Bacteria</taxon>
        <taxon>Pseudomonadati</taxon>
        <taxon>Bacteroidota</taxon>
        <taxon>Bacteroidia</taxon>
        <taxon>Bacteroidales</taxon>
        <taxon>Bacteroidaceae</taxon>
        <taxon>Bacteroides</taxon>
    </lineage>
</organism>
<dbReference type="Gene3D" id="2.60.40.1120">
    <property type="entry name" value="Carboxypeptidase-like, regulatory domain"/>
    <property type="match status" value="1"/>
</dbReference>
<dbReference type="Gene3D" id="2.170.130.10">
    <property type="entry name" value="TonB-dependent receptor, plug domain"/>
    <property type="match status" value="1"/>
</dbReference>
<dbReference type="EMBL" id="VWAK01000004">
    <property type="protein sequence ID" value="KAA5232067.1"/>
    <property type="molecule type" value="Genomic_DNA"/>
</dbReference>
<evidence type="ECO:0000313" key="11">
    <source>
        <dbReference type="EMBL" id="KAA5259039.1"/>
    </source>
</evidence>
<dbReference type="InterPro" id="IPR037066">
    <property type="entry name" value="Plug_dom_sf"/>
</dbReference>
<dbReference type="InterPro" id="IPR008969">
    <property type="entry name" value="CarboxyPept-like_regulatory"/>
</dbReference>
<dbReference type="PANTHER" id="PTHR30069:SF46">
    <property type="entry name" value="OAR PROTEIN"/>
    <property type="match status" value="1"/>
</dbReference>
<evidence type="ECO:0000256" key="3">
    <source>
        <dbReference type="ARBA" id="ARBA00022452"/>
    </source>
</evidence>
<dbReference type="RefSeq" id="WP_055279498.1">
    <property type="nucleotide sequence ID" value="NZ_CABIXA010000018.1"/>
</dbReference>